<keyword evidence="2" id="KW-0964">Secreted</keyword>
<dbReference type="InterPro" id="IPR050822">
    <property type="entry name" value="Cerebellin_Synaptic_Org"/>
</dbReference>
<keyword evidence="7" id="KW-1185">Reference proteome</keyword>
<dbReference type="SUPFAM" id="SSF49842">
    <property type="entry name" value="TNF-like"/>
    <property type="match status" value="1"/>
</dbReference>
<feature type="chain" id="PRO_5017479617" evidence="4">
    <location>
        <begin position="22"/>
        <end position="179"/>
    </location>
</feature>
<dbReference type="Ensembl" id="ENSSDUT00000022492.1">
    <property type="protein sequence ID" value="ENSSDUP00000022085.1"/>
    <property type="gene ID" value="ENSSDUG00000016070.1"/>
</dbReference>
<dbReference type="PANTHER" id="PTHR22923">
    <property type="entry name" value="CEREBELLIN-RELATED"/>
    <property type="match status" value="1"/>
</dbReference>
<organism evidence="6 7">
    <name type="scientific">Seriola dumerili</name>
    <name type="common">Greater amberjack</name>
    <name type="synonym">Caranx dumerili</name>
    <dbReference type="NCBI Taxonomy" id="41447"/>
    <lineage>
        <taxon>Eukaryota</taxon>
        <taxon>Metazoa</taxon>
        <taxon>Chordata</taxon>
        <taxon>Craniata</taxon>
        <taxon>Vertebrata</taxon>
        <taxon>Euteleostomi</taxon>
        <taxon>Actinopterygii</taxon>
        <taxon>Neopterygii</taxon>
        <taxon>Teleostei</taxon>
        <taxon>Neoteleostei</taxon>
        <taxon>Acanthomorphata</taxon>
        <taxon>Carangaria</taxon>
        <taxon>Carangiformes</taxon>
        <taxon>Carangidae</taxon>
        <taxon>Seriola</taxon>
    </lineage>
</organism>
<accession>A0A3B4UVZ9</accession>
<keyword evidence="3 4" id="KW-0732">Signal</keyword>
<comment type="subcellular location">
    <subcellularLocation>
        <location evidence="1">Secreted</location>
    </subcellularLocation>
</comment>
<dbReference type="SMART" id="SM00110">
    <property type="entry name" value="C1Q"/>
    <property type="match status" value="1"/>
</dbReference>
<dbReference type="InterPro" id="IPR001073">
    <property type="entry name" value="C1q_dom"/>
</dbReference>
<dbReference type="PROSITE" id="PS50871">
    <property type="entry name" value="C1Q"/>
    <property type="match status" value="1"/>
</dbReference>
<dbReference type="InterPro" id="IPR008983">
    <property type="entry name" value="Tumour_necrosis_fac-like_dom"/>
</dbReference>
<dbReference type="Proteomes" id="UP000261420">
    <property type="component" value="Unplaced"/>
</dbReference>
<dbReference type="Gene3D" id="2.60.120.40">
    <property type="match status" value="1"/>
</dbReference>
<dbReference type="GeneTree" id="ENSGT00950000183116"/>
<evidence type="ECO:0000256" key="4">
    <source>
        <dbReference type="SAM" id="SignalP"/>
    </source>
</evidence>
<protein>
    <submittedName>
        <fullName evidence="6">Complement C1q tumor necrosis factor-related protein 3-like</fullName>
    </submittedName>
</protein>
<dbReference type="PRINTS" id="PR00007">
    <property type="entry name" value="COMPLEMNTC1Q"/>
</dbReference>
<feature type="domain" description="C1q" evidence="5">
    <location>
        <begin position="34"/>
        <end position="173"/>
    </location>
</feature>
<evidence type="ECO:0000313" key="7">
    <source>
        <dbReference type="Proteomes" id="UP000261420"/>
    </source>
</evidence>
<dbReference type="OMA" id="CINEPAG"/>
<evidence type="ECO:0000259" key="5">
    <source>
        <dbReference type="PROSITE" id="PS50871"/>
    </source>
</evidence>
<evidence type="ECO:0000256" key="3">
    <source>
        <dbReference type="ARBA" id="ARBA00022729"/>
    </source>
</evidence>
<reference evidence="6" key="1">
    <citation type="submission" date="2025-08" db="UniProtKB">
        <authorList>
            <consortium name="Ensembl"/>
        </authorList>
    </citation>
    <scope>IDENTIFICATION</scope>
</reference>
<reference evidence="6" key="2">
    <citation type="submission" date="2025-09" db="UniProtKB">
        <authorList>
            <consortium name="Ensembl"/>
        </authorList>
    </citation>
    <scope>IDENTIFICATION</scope>
</reference>
<dbReference type="Pfam" id="PF00386">
    <property type="entry name" value="C1q"/>
    <property type="match status" value="1"/>
</dbReference>
<sequence>MMSGWFLVVLVVCDTDLQVLLQQLMTRVEKLERERYYQVAFSASLMTTTDWTSVGPFNTVTTLVFRNVMTNIGNAYNSITGIFTAPLKGLYYIRMTGSVGNSGSVDISLRKNGQSMFGIYNTNEKYSSSSNGMTMVLEAGDQLWVTLWSGNSIFDQSQLSTFSGFLICPMIFTTRSEFF</sequence>
<name>A0A3B4UVZ9_SERDU</name>
<evidence type="ECO:0000256" key="1">
    <source>
        <dbReference type="ARBA" id="ARBA00004613"/>
    </source>
</evidence>
<proteinExistence type="predicted"/>
<dbReference type="GO" id="GO:0005576">
    <property type="term" value="C:extracellular region"/>
    <property type="evidence" value="ECO:0007669"/>
    <property type="project" value="UniProtKB-SubCell"/>
</dbReference>
<evidence type="ECO:0000256" key="2">
    <source>
        <dbReference type="ARBA" id="ARBA00022525"/>
    </source>
</evidence>
<evidence type="ECO:0000313" key="6">
    <source>
        <dbReference type="Ensembl" id="ENSSDUP00000022085.1"/>
    </source>
</evidence>
<dbReference type="PANTHER" id="PTHR22923:SF102">
    <property type="entry name" value="CEREBELLIN 13-RELATED"/>
    <property type="match status" value="1"/>
</dbReference>
<feature type="signal peptide" evidence="4">
    <location>
        <begin position="1"/>
        <end position="21"/>
    </location>
</feature>
<dbReference type="AlphaFoldDB" id="A0A3B4UVZ9"/>